<dbReference type="PRINTS" id="PR00081">
    <property type="entry name" value="GDHRDH"/>
</dbReference>
<name>A0A4Q9HWB9_STRKA</name>
<organism evidence="3 4">
    <name type="scientific">Streptomyces kasugaensis</name>
    <dbReference type="NCBI Taxonomy" id="1946"/>
    <lineage>
        <taxon>Bacteria</taxon>
        <taxon>Bacillati</taxon>
        <taxon>Actinomycetota</taxon>
        <taxon>Actinomycetes</taxon>
        <taxon>Kitasatosporales</taxon>
        <taxon>Streptomycetaceae</taxon>
        <taxon>Streptomyces</taxon>
    </lineage>
</organism>
<keyword evidence="2" id="KW-0560">Oxidoreductase</keyword>
<dbReference type="PRINTS" id="PR00080">
    <property type="entry name" value="SDRFAMILY"/>
</dbReference>
<gene>
    <name evidence="3" type="ORF">EYS09_11440</name>
</gene>
<protein>
    <submittedName>
        <fullName evidence="3">SDR family oxidoreductase</fullName>
    </submittedName>
</protein>
<keyword evidence="4" id="KW-1185">Reference proteome</keyword>
<dbReference type="SUPFAM" id="SSF51735">
    <property type="entry name" value="NAD(P)-binding Rossmann-fold domains"/>
    <property type="match status" value="1"/>
</dbReference>
<evidence type="ECO:0000313" key="3">
    <source>
        <dbReference type="EMBL" id="TBO59538.1"/>
    </source>
</evidence>
<dbReference type="FunFam" id="3.40.50.720:FF:000084">
    <property type="entry name" value="Short-chain dehydrogenase reductase"/>
    <property type="match status" value="1"/>
</dbReference>
<comment type="caution">
    <text evidence="3">The sequence shown here is derived from an EMBL/GenBank/DDBJ whole genome shotgun (WGS) entry which is preliminary data.</text>
</comment>
<dbReference type="Gene3D" id="3.40.50.720">
    <property type="entry name" value="NAD(P)-binding Rossmann-like Domain"/>
    <property type="match status" value="1"/>
</dbReference>
<dbReference type="GO" id="GO:0016491">
    <property type="term" value="F:oxidoreductase activity"/>
    <property type="evidence" value="ECO:0007669"/>
    <property type="project" value="UniProtKB-KW"/>
</dbReference>
<dbReference type="InterPro" id="IPR036291">
    <property type="entry name" value="NAD(P)-bd_dom_sf"/>
</dbReference>
<comment type="similarity">
    <text evidence="1">Belongs to the short-chain dehydrogenases/reductases (SDR) family.</text>
</comment>
<dbReference type="PANTHER" id="PTHR43639">
    <property type="entry name" value="OXIDOREDUCTASE, SHORT-CHAIN DEHYDROGENASE/REDUCTASE FAMILY (AFU_ORTHOLOGUE AFUA_5G02870)"/>
    <property type="match status" value="1"/>
</dbReference>
<sequence length="254" mass="26240">MSALGGRTALVTGGSRGIGRAISERLARDGARVAVHYGHNEAAAEETVAAIEAAGGRAFTVHAELGVPGGAEALWSAFDARSDGRLDILVNNAGTAGAREPISGTTEAEFDRVFALNTKAPFFVTRSALSRLRDGGRIINTSTGLTHGAAMPELIAYSMTKGAIDVFTATLAKELGPRGITVNAVAPGVVDTDMNADWLRGEENAGAREAVRAMSPLGRIADATDIGDIVAFLASDDSRWGTGQWIDATGGSFL</sequence>
<evidence type="ECO:0000256" key="2">
    <source>
        <dbReference type="ARBA" id="ARBA00023002"/>
    </source>
</evidence>
<dbReference type="PANTHER" id="PTHR43639:SF1">
    <property type="entry name" value="SHORT-CHAIN DEHYDROGENASE_REDUCTASE FAMILY PROTEIN"/>
    <property type="match status" value="1"/>
</dbReference>
<accession>A0A4Q9HWB9</accession>
<proteinExistence type="inferred from homology"/>
<dbReference type="InterPro" id="IPR002347">
    <property type="entry name" value="SDR_fam"/>
</dbReference>
<dbReference type="Proteomes" id="UP000292452">
    <property type="component" value="Unassembled WGS sequence"/>
</dbReference>
<dbReference type="Pfam" id="PF13561">
    <property type="entry name" value="adh_short_C2"/>
    <property type="match status" value="1"/>
</dbReference>
<reference evidence="3 4" key="1">
    <citation type="submission" date="2019-02" db="EMBL/GenBank/DDBJ databases">
        <title>Draft Genome Sequence of Streptomyces sp. AM-2504, identified by 16S rRNA comparative analysis as a Streptomyces Kasugaensis strain.</title>
        <authorList>
            <person name="Napolioni V."/>
            <person name="Giuliodori A.M."/>
            <person name="Spurio R."/>
            <person name="Fabbretti A."/>
        </authorList>
    </citation>
    <scope>NUCLEOTIDE SEQUENCE [LARGE SCALE GENOMIC DNA]</scope>
    <source>
        <strain evidence="3 4">AM-2504</strain>
    </source>
</reference>
<evidence type="ECO:0000256" key="1">
    <source>
        <dbReference type="ARBA" id="ARBA00006484"/>
    </source>
</evidence>
<dbReference type="EMBL" id="SIXH01000076">
    <property type="protein sequence ID" value="TBO59538.1"/>
    <property type="molecule type" value="Genomic_DNA"/>
</dbReference>
<dbReference type="RefSeq" id="WP_131123114.1">
    <property type="nucleotide sequence ID" value="NZ_SIXH01000076.1"/>
</dbReference>
<dbReference type="AlphaFoldDB" id="A0A4Q9HWB9"/>
<evidence type="ECO:0000313" key="4">
    <source>
        <dbReference type="Proteomes" id="UP000292452"/>
    </source>
</evidence>